<keyword evidence="2" id="KW-1185">Reference proteome</keyword>
<evidence type="ECO:0000313" key="1">
    <source>
        <dbReference type="EMBL" id="QDT34212.1"/>
    </source>
</evidence>
<organism evidence="1 2">
    <name type="scientific">Thalassoglobus polymorphus</name>
    <dbReference type="NCBI Taxonomy" id="2527994"/>
    <lineage>
        <taxon>Bacteria</taxon>
        <taxon>Pseudomonadati</taxon>
        <taxon>Planctomycetota</taxon>
        <taxon>Planctomycetia</taxon>
        <taxon>Planctomycetales</taxon>
        <taxon>Planctomycetaceae</taxon>
        <taxon>Thalassoglobus</taxon>
    </lineage>
</organism>
<dbReference type="KEGG" id="tpol:Mal48_34720"/>
<protein>
    <submittedName>
        <fullName evidence="1">Uncharacterized protein</fullName>
    </submittedName>
</protein>
<accession>A0A517QRF0</accession>
<proteinExistence type="predicted"/>
<sequence length="548" mass="61852">MVGTSKPSFFSYLGIWTLLLILQCDLSRSSALGADSAYMDQPLAIVAVSGLERVEKDLIHLGEVSGNKKPAQQFQLLQKKLQQFPGIDRQRPVGGMLVLHREKLELPTFLVMLPVTDGEKFVTAFKKKIPVVQTIKKGNWKINIPNMPLYANLRDKYLLIAQRRNTHQHVTSEMLKSLETQTRQNDVSISLLQAGISAPLRDRIVEGFQIELNKELEQKPNEKDEEYALRKELIELIRLTGLQLFTKMEKISATLQIESDIQLNAELKVVQESDLSDVLASLPLAEKRVPGVTTESRPVRIQFSLNVPQPFQLFALNILKQVREDVRRDLSPHLAEADRMPVRGAFDAIQQSIDDGKLDGLIEFQEIEETRMVLIGGLRILGDSLMATSLETILPYARDSKDITEVEMNVINNEHLKLHRLKGKEPRDEDRRLYGDELSLFVGTGANSLWLSVGGEKTPELISNLSSHETKPVESIVQIDFSLDPWLRLGEKHQQDLEKVKRFRQAFPDDQNDQVHINIKSSASGLNATLHAESGYLKLLGIAMEKSP</sequence>
<dbReference type="Proteomes" id="UP000315724">
    <property type="component" value="Chromosome"/>
</dbReference>
<evidence type="ECO:0000313" key="2">
    <source>
        <dbReference type="Proteomes" id="UP000315724"/>
    </source>
</evidence>
<dbReference type="OrthoDB" id="9846246at2"/>
<dbReference type="EMBL" id="CP036267">
    <property type="protein sequence ID" value="QDT34212.1"/>
    <property type="molecule type" value="Genomic_DNA"/>
</dbReference>
<gene>
    <name evidence="1" type="ORF">Mal48_34720</name>
</gene>
<name>A0A517QRF0_9PLAN</name>
<dbReference type="RefSeq" id="WP_145201804.1">
    <property type="nucleotide sequence ID" value="NZ_CP036267.1"/>
</dbReference>
<dbReference type="AlphaFoldDB" id="A0A517QRF0"/>
<reference evidence="1 2" key="1">
    <citation type="submission" date="2019-02" db="EMBL/GenBank/DDBJ databases">
        <title>Deep-cultivation of Planctomycetes and their phenomic and genomic characterization uncovers novel biology.</title>
        <authorList>
            <person name="Wiegand S."/>
            <person name="Jogler M."/>
            <person name="Boedeker C."/>
            <person name="Pinto D."/>
            <person name="Vollmers J."/>
            <person name="Rivas-Marin E."/>
            <person name="Kohn T."/>
            <person name="Peeters S.H."/>
            <person name="Heuer A."/>
            <person name="Rast P."/>
            <person name="Oberbeckmann S."/>
            <person name="Bunk B."/>
            <person name="Jeske O."/>
            <person name="Meyerdierks A."/>
            <person name="Storesund J.E."/>
            <person name="Kallscheuer N."/>
            <person name="Luecker S."/>
            <person name="Lage O.M."/>
            <person name="Pohl T."/>
            <person name="Merkel B.J."/>
            <person name="Hornburger P."/>
            <person name="Mueller R.-W."/>
            <person name="Bruemmer F."/>
            <person name="Labrenz M."/>
            <person name="Spormann A.M."/>
            <person name="Op den Camp H."/>
            <person name="Overmann J."/>
            <person name="Amann R."/>
            <person name="Jetten M.S.M."/>
            <person name="Mascher T."/>
            <person name="Medema M.H."/>
            <person name="Devos D.P."/>
            <person name="Kaster A.-K."/>
            <person name="Ovreas L."/>
            <person name="Rohde M."/>
            <person name="Galperin M.Y."/>
            <person name="Jogler C."/>
        </authorList>
    </citation>
    <scope>NUCLEOTIDE SEQUENCE [LARGE SCALE GENOMIC DNA]</scope>
    <source>
        <strain evidence="1 2">Mal48</strain>
    </source>
</reference>